<evidence type="ECO:0000256" key="1">
    <source>
        <dbReference type="SAM" id="MobiDB-lite"/>
    </source>
</evidence>
<evidence type="ECO:0000313" key="3">
    <source>
        <dbReference type="Proteomes" id="UP001642464"/>
    </source>
</evidence>
<dbReference type="Proteomes" id="UP001642464">
    <property type="component" value="Unassembled WGS sequence"/>
</dbReference>
<feature type="compositionally biased region" description="Basic and acidic residues" evidence="1">
    <location>
        <begin position="131"/>
        <end position="143"/>
    </location>
</feature>
<evidence type="ECO:0000313" key="2">
    <source>
        <dbReference type="EMBL" id="CAK9023005.1"/>
    </source>
</evidence>
<sequence length="178" mass="20153">MARAPINSFKSKAEPEEDDEFAQFCRANFRASQEERVVYEEVVEEPVRQVIETKGEPEGERPAESQEKKRADPRPPLPRRKRAKHDQEPRGPQPPPFAPPPLLLRATAKMASAPPPMPPPTTKVPKASEPPGREARPRTVFAREEEEVAQEDEKMVSPRNAPNGKEPPERLEALTWTR</sequence>
<organism evidence="2 3">
    <name type="scientific">Durusdinium trenchii</name>
    <dbReference type="NCBI Taxonomy" id="1381693"/>
    <lineage>
        <taxon>Eukaryota</taxon>
        <taxon>Sar</taxon>
        <taxon>Alveolata</taxon>
        <taxon>Dinophyceae</taxon>
        <taxon>Suessiales</taxon>
        <taxon>Symbiodiniaceae</taxon>
        <taxon>Durusdinium</taxon>
    </lineage>
</organism>
<name>A0ABP0K8A1_9DINO</name>
<comment type="caution">
    <text evidence="2">The sequence shown here is derived from an EMBL/GenBank/DDBJ whole genome shotgun (WGS) entry which is preliminary data.</text>
</comment>
<reference evidence="2 3" key="1">
    <citation type="submission" date="2024-02" db="EMBL/GenBank/DDBJ databases">
        <authorList>
            <person name="Chen Y."/>
            <person name="Shah S."/>
            <person name="Dougan E. K."/>
            <person name="Thang M."/>
            <person name="Chan C."/>
        </authorList>
    </citation>
    <scope>NUCLEOTIDE SEQUENCE [LARGE SCALE GENOMIC DNA]</scope>
</reference>
<protein>
    <submittedName>
        <fullName evidence="2">Uncharacterized protein</fullName>
    </submittedName>
</protein>
<keyword evidence="3" id="KW-1185">Reference proteome</keyword>
<feature type="compositionally biased region" description="Pro residues" evidence="1">
    <location>
        <begin position="91"/>
        <end position="102"/>
    </location>
</feature>
<proteinExistence type="predicted"/>
<dbReference type="EMBL" id="CAXAMM010010302">
    <property type="protein sequence ID" value="CAK9023005.1"/>
    <property type="molecule type" value="Genomic_DNA"/>
</dbReference>
<feature type="region of interest" description="Disordered" evidence="1">
    <location>
        <begin position="42"/>
        <end position="178"/>
    </location>
</feature>
<gene>
    <name evidence="2" type="ORF">SCF082_LOCUS16025</name>
</gene>
<feature type="compositionally biased region" description="Pro residues" evidence="1">
    <location>
        <begin position="113"/>
        <end position="122"/>
    </location>
</feature>
<feature type="compositionally biased region" description="Low complexity" evidence="1">
    <location>
        <begin position="103"/>
        <end position="112"/>
    </location>
</feature>
<accession>A0ABP0K8A1</accession>
<feature type="compositionally biased region" description="Basic and acidic residues" evidence="1">
    <location>
        <begin position="42"/>
        <end position="73"/>
    </location>
</feature>